<feature type="domain" description="BIG2" evidence="2">
    <location>
        <begin position="345"/>
        <end position="428"/>
    </location>
</feature>
<proteinExistence type="predicted"/>
<evidence type="ECO:0000256" key="1">
    <source>
        <dbReference type="SAM" id="Phobius"/>
    </source>
</evidence>
<dbReference type="eggNOG" id="COG5492">
    <property type="taxonomic scope" value="Bacteria"/>
</dbReference>
<keyword evidence="1" id="KW-0472">Membrane</keyword>
<sequence>MRDALRQRLLAEASLHARTHPADLGLALAEGMSTVRRRIIRAWVVAAVVSVALMAAFVAAVFAAPDDEGGPGPVTLQSITVTASSQLLRPDTKLDLTARGTYSNDETKELVDGLTWTSDKPEVAAVSPIGEVTAATAGTVVITAMHSDVKGMLNLTVTDGPGLLTGLRIKPDQTTVSLGGTTQLIAEGTFSDNSIGNRNEPAIWESRNPGIATVDGLGMVTGMNPGVATISATEGTIQATAAITVTDPGTPNPTVVPNGCVVDPATLRVKHTQTQPLTAFITATDGTRVPPTTVKWSSTDSKIANVNTSGSVTGTGPGSTRITALCVDANGKEWQATASVTVEPVARSIIIGPAGPHRLTPQQSIQLAATVTFSDGSTSTKAAVSWNASSSPPLVVIVSRSGVVTGVRNGRANVTASLDGATSNPITVDVAITFPDEGEIG</sequence>
<evidence type="ECO:0000259" key="2">
    <source>
        <dbReference type="SMART" id="SM00635"/>
    </source>
</evidence>
<dbReference type="InterPro" id="IPR008964">
    <property type="entry name" value="Invasin/intimin_cell_adhesion"/>
</dbReference>
<dbReference type="RefSeq" id="WP_011776235.1">
    <property type="nucleotide sequence ID" value="NC_008711.1"/>
</dbReference>
<dbReference type="Proteomes" id="UP000000637">
    <property type="component" value="Chromosome"/>
</dbReference>
<dbReference type="InterPro" id="IPR003343">
    <property type="entry name" value="Big_2"/>
</dbReference>
<feature type="transmembrane region" description="Helical" evidence="1">
    <location>
        <begin position="42"/>
        <end position="64"/>
    </location>
</feature>
<feature type="domain" description="BIG2" evidence="2">
    <location>
        <begin position="256"/>
        <end position="336"/>
    </location>
</feature>
<name>A1RAP7_PAEAT</name>
<feature type="domain" description="BIG2" evidence="2">
    <location>
        <begin position="163"/>
        <end position="244"/>
    </location>
</feature>
<dbReference type="STRING" id="290340.AAur_3620"/>
<reference evidence="3 4" key="1">
    <citation type="journal article" date="2006" name="PLoS Genet.">
        <title>Secrets of soil survival revealed by the genome sequence of Arthrobacter aurescens TC1.</title>
        <authorList>
            <person name="Mongodin E.F."/>
            <person name="Shapir N."/>
            <person name="Daugherty S.C."/>
            <person name="DeBoy R.T."/>
            <person name="Emerson J.B."/>
            <person name="Shvartzbeyn A."/>
            <person name="Radune D."/>
            <person name="Vamathevan J."/>
            <person name="Riggs F."/>
            <person name="Grinberg V."/>
            <person name="Khouri H."/>
            <person name="Wackett L.P."/>
            <person name="Nelson K.E."/>
            <person name="Sadowsky M.J."/>
        </authorList>
    </citation>
    <scope>NUCLEOTIDE SEQUENCE [LARGE SCALE GENOMIC DNA]</scope>
    <source>
        <strain evidence="3 4">TC1</strain>
    </source>
</reference>
<organism evidence="3 4">
    <name type="scientific">Paenarthrobacter aurescens (strain TC1)</name>
    <dbReference type="NCBI Taxonomy" id="290340"/>
    <lineage>
        <taxon>Bacteria</taxon>
        <taxon>Bacillati</taxon>
        <taxon>Actinomycetota</taxon>
        <taxon>Actinomycetes</taxon>
        <taxon>Micrococcales</taxon>
        <taxon>Micrococcaceae</taxon>
        <taxon>Paenarthrobacter</taxon>
    </lineage>
</organism>
<dbReference type="Pfam" id="PF02368">
    <property type="entry name" value="Big_2"/>
    <property type="match status" value="3"/>
</dbReference>
<evidence type="ECO:0000313" key="4">
    <source>
        <dbReference type="Proteomes" id="UP000000637"/>
    </source>
</evidence>
<protein>
    <submittedName>
        <fullName evidence="3">Bacterial surface protein containing Ig-like domains</fullName>
    </submittedName>
</protein>
<dbReference type="HOGENOM" id="CLU_620611_0_0_11"/>
<gene>
    <name evidence="3" type="ordered locus">AAur_3620</name>
</gene>
<dbReference type="KEGG" id="aau:AAur_3620"/>
<dbReference type="EMBL" id="CP000474">
    <property type="protein sequence ID" value="ABM07665.1"/>
    <property type="molecule type" value="Genomic_DNA"/>
</dbReference>
<keyword evidence="1" id="KW-1133">Transmembrane helix</keyword>
<dbReference type="SMART" id="SM00635">
    <property type="entry name" value="BID_2"/>
    <property type="match status" value="4"/>
</dbReference>
<accession>A1RAP7</accession>
<dbReference type="AlphaFoldDB" id="A1RAP7"/>
<dbReference type="OrthoDB" id="4904832at2"/>
<dbReference type="Gene3D" id="2.60.40.1080">
    <property type="match status" value="4"/>
</dbReference>
<evidence type="ECO:0000313" key="3">
    <source>
        <dbReference type="EMBL" id="ABM07665.1"/>
    </source>
</evidence>
<keyword evidence="4" id="KW-1185">Reference proteome</keyword>
<feature type="domain" description="BIG2" evidence="2">
    <location>
        <begin position="75"/>
        <end position="156"/>
    </location>
</feature>
<keyword evidence="1" id="KW-0812">Transmembrane</keyword>
<dbReference type="SUPFAM" id="SSF49373">
    <property type="entry name" value="Invasin/intimin cell-adhesion fragments"/>
    <property type="match status" value="4"/>
</dbReference>